<feature type="non-terminal residue" evidence="13">
    <location>
        <position position="141"/>
    </location>
</feature>
<dbReference type="PANTHER" id="PTHR14605">
    <property type="entry name" value="CHST5 PROTEIN"/>
    <property type="match status" value="1"/>
</dbReference>
<evidence type="ECO:0000256" key="1">
    <source>
        <dbReference type="ARBA" id="ARBA00004272"/>
    </source>
</evidence>
<comment type="subcellular location">
    <subcellularLocation>
        <location evidence="1">Cell projection</location>
        <location evidence="1">Cilium membrane</location>
        <topology evidence="1">Multi-pass membrane protein</topology>
    </subcellularLocation>
</comment>
<organism evidence="13 14">
    <name type="scientific">Cymbomonas tetramitiformis</name>
    <dbReference type="NCBI Taxonomy" id="36881"/>
    <lineage>
        <taxon>Eukaryota</taxon>
        <taxon>Viridiplantae</taxon>
        <taxon>Chlorophyta</taxon>
        <taxon>Pyramimonadophyceae</taxon>
        <taxon>Pyramimonadales</taxon>
        <taxon>Pyramimonadaceae</taxon>
        <taxon>Cymbomonas</taxon>
    </lineage>
</organism>
<dbReference type="Proteomes" id="UP001190700">
    <property type="component" value="Unassembled WGS sequence"/>
</dbReference>
<protein>
    <recommendedName>
        <fullName evidence="3">Transmembrane protein 231</fullName>
    </recommendedName>
</protein>
<dbReference type="PANTHER" id="PTHR14605:SF1">
    <property type="entry name" value="TRANSMEMBRANE PROTEIN 231"/>
    <property type="match status" value="1"/>
</dbReference>
<comment type="caution">
    <text evidence="13">The sequence shown here is derived from an EMBL/GenBank/DDBJ whole genome shotgun (WGS) entry which is preliminary data.</text>
</comment>
<evidence type="ECO:0000256" key="8">
    <source>
        <dbReference type="ARBA" id="ARBA00023136"/>
    </source>
</evidence>
<keyword evidence="9" id="KW-0325">Glycoprotein</keyword>
<evidence type="ECO:0000256" key="2">
    <source>
        <dbReference type="ARBA" id="ARBA00009082"/>
    </source>
</evidence>
<keyword evidence="6 12" id="KW-1133">Transmembrane helix</keyword>
<keyword evidence="8 12" id="KW-0472">Membrane</keyword>
<comment type="function">
    <text evidence="11">Transmembrane component of the tectonic-like complex, a complex localized at the transition zone of primary cilia and acting as a barrier that prevents diffusion of transmembrane proteins between the cilia and plasma membranes. Required for ciliogenesis and sonic hedgehog/SHH signaling.</text>
</comment>
<dbReference type="GO" id="GO:0032880">
    <property type="term" value="P:regulation of protein localization"/>
    <property type="evidence" value="ECO:0007669"/>
    <property type="project" value="TreeGrafter"/>
</dbReference>
<dbReference type="GO" id="GO:0060271">
    <property type="term" value="P:cilium assembly"/>
    <property type="evidence" value="ECO:0007669"/>
    <property type="project" value="TreeGrafter"/>
</dbReference>
<dbReference type="GO" id="GO:0060170">
    <property type="term" value="C:ciliary membrane"/>
    <property type="evidence" value="ECO:0007669"/>
    <property type="project" value="UniProtKB-SubCell"/>
</dbReference>
<evidence type="ECO:0000256" key="11">
    <source>
        <dbReference type="ARBA" id="ARBA00024803"/>
    </source>
</evidence>
<proteinExistence type="inferred from homology"/>
<evidence type="ECO:0000313" key="13">
    <source>
        <dbReference type="EMBL" id="KAK3259283.1"/>
    </source>
</evidence>
<evidence type="ECO:0000256" key="9">
    <source>
        <dbReference type="ARBA" id="ARBA00023180"/>
    </source>
</evidence>
<name>A0AAE0FGI9_9CHLO</name>
<reference evidence="13 14" key="1">
    <citation type="journal article" date="2015" name="Genome Biol. Evol.">
        <title>Comparative Genomics of a Bacterivorous Green Alga Reveals Evolutionary Causalities and Consequences of Phago-Mixotrophic Mode of Nutrition.</title>
        <authorList>
            <person name="Burns J.A."/>
            <person name="Paasch A."/>
            <person name="Narechania A."/>
            <person name="Kim E."/>
        </authorList>
    </citation>
    <scope>NUCLEOTIDE SEQUENCE [LARGE SCALE GENOMIC DNA]</scope>
    <source>
        <strain evidence="13 14">PLY_AMNH</strain>
    </source>
</reference>
<dbReference type="AlphaFoldDB" id="A0AAE0FGI9"/>
<evidence type="ECO:0000256" key="5">
    <source>
        <dbReference type="ARBA" id="ARBA00022692"/>
    </source>
</evidence>
<dbReference type="InterPro" id="IPR019306">
    <property type="entry name" value="TMEM231"/>
</dbReference>
<comment type="similarity">
    <text evidence="2">Belongs to the TMEM231 family.</text>
</comment>
<keyword evidence="14" id="KW-1185">Reference proteome</keyword>
<keyword evidence="7" id="KW-0969">Cilium</keyword>
<gene>
    <name evidence="13" type="ORF">CYMTET_31711</name>
</gene>
<keyword evidence="5 12" id="KW-0812">Transmembrane</keyword>
<feature type="transmembrane region" description="Helical" evidence="12">
    <location>
        <begin position="26"/>
        <end position="48"/>
    </location>
</feature>
<dbReference type="GO" id="GO:0035869">
    <property type="term" value="C:ciliary transition zone"/>
    <property type="evidence" value="ECO:0007669"/>
    <property type="project" value="TreeGrafter"/>
</dbReference>
<sequence>MVQVYADPYCKRHYASTASVAFCLPLATYIAIFIAACTICYATGSLWIKSNTYLARPEVTFAYEALIIFETGTPGGEKVWTSWEKVNAQLGDRLAQVTVEATEQDINHDGKHDVIDVIATTRGVTPVHSVKVLLGFDYVIK</sequence>
<evidence type="ECO:0000256" key="12">
    <source>
        <dbReference type="SAM" id="Phobius"/>
    </source>
</evidence>
<evidence type="ECO:0000256" key="10">
    <source>
        <dbReference type="ARBA" id="ARBA00023273"/>
    </source>
</evidence>
<evidence type="ECO:0000256" key="6">
    <source>
        <dbReference type="ARBA" id="ARBA00022989"/>
    </source>
</evidence>
<evidence type="ECO:0000256" key="3">
    <source>
        <dbReference type="ARBA" id="ARBA00015087"/>
    </source>
</evidence>
<accession>A0AAE0FGI9</accession>
<evidence type="ECO:0000256" key="7">
    <source>
        <dbReference type="ARBA" id="ARBA00023069"/>
    </source>
</evidence>
<evidence type="ECO:0000313" key="14">
    <source>
        <dbReference type="Proteomes" id="UP001190700"/>
    </source>
</evidence>
<dbReference type="EMBL" id="LGRX02018881">
    <property type="protein sequence ID" value="KAK3259283.1"/>
    <property type="molecule type" value="Genomic_DNA"/>
</dbReference>
<dbReference type="Pfam" id="PF10149">
    <property type="entry name" value="TM231"/>
    <property type="match status" value="1"/>
</dbReference>
<keyword evidence="10" id="KW-0966">Cell projection</keyword>
<keyword evidence="4" id="KW-1003">Cell membrane</keyword>
<evidence type="ECO:0000256" key="4">
    <source>
        <dbReference type="ARBA" id="ARBA00022475"/>
    </source>
</evidence>